<proteinExistence type="predicted"/>
<keyword evidence="2" id="KW-1185">Reference proteome</keyword>
<dbReference type="STRING" id="1237149.C900_02990"/>
<comment type="caution">
    <text evidence="1">The sequence shown here is derived from an EMBL/GenBank/DDBJ whole genome shotgun (WGS) entry which is preliminary data.</text>
</comment>
<gene>
    <name evidence="1" type="ORF">C900_02990</name>
</gene>
<evidence type="ECO:0000313" key="1">
    <source>
        <dbReference type="EMBL" id="ELR71186.1"/>
    </source>
</evidence>
<sequence>MVKDTVISGVDTLKLIHTKVKVWIKAKKRFSFEVGPGDTILYSLQKQNNTRMKYKVIKPNEEEKEYVLSEDIKNMPLETGAGAGNYTLEFKNQSFKTNYVVIDLKNVKSWKRIEKLKKEPPKQDSVSVVIYDTIPRVVLEDTYYIGAKKNIKAGFEKVIAFEFVADSVPCYWSYLVGFGKKYQEDVNGLVNLETQQPVGDPLVAYFNGRFQSFLPSQSNRAKLSLKGPGVDRHFATTDFDTTYGRKGAYQLSLTNKDEVVGEYVYFKVVAFDFVKKEEIKVPVSEYKKMKIAKCSSK</sequence>
<reference evidence="1 2" key="1">
    <citation type="submission" date="2012-12" db="EMBL/GenBank/DDBJ databases">
        <title>Genome assembly of Fulvivirga imtechensis AK7.</title>
        <authorList>
            <person name="Nupur N."/>
            <person name="Khatri I."/>
            <person name="Kumar R."/>
            <person name="Subramanian S."/>
            <person name="Pinnaka A."/>
        </authorList>
    </citation>
    <scope>NUCLEOTIDE SEQUENCE [LARGE SCALE GENOMIC DNA]</scope>
    <source>
        <strain evidence="1 2">AK7</strain>
    </source>
</reference>
<name>L8JQF4_9BACT</name>
<dbReference type="AlphaFoldDB" id="L8JQF4"/>
<organism evidence="1 2">
    <name type="scientific">Fulvivirga imtechensis AK7</name>
    <dbReference type="NCBI Taxonomy" id="1237149"/>
    <lineage>
        <taxon>Bacteria</taxon>
        <taxon>Pseudomonadati</taxon>
        <taxon>Bacteroidota</taxon>
        <taxon>Cytophagia</taxon>
        <taxon>Cytophagales</taxon>
        <taxon>Fulvivirgaceae</taxon>
        <taxon>Fulvivirga</taxon>
    </lineage>
</organism>
<dbReference type="Proteomes" id="UP000011135">
    <property type="component" value="Unassembled WGS sequence"/>
</dbReference>
<protein>
    <submittedName>
        <fullName evidence="1">Uncharacterized protein</fullName>
    </submittedName>
</protein>
<accession>L8JQF4</accession>
<dbReference type="EMBL" id="AMZN01000044">
    <property type="protein sequence ID" value="ELR71186.1"/>
    <property type="molecule type" value="Genomic_DNA"/>
</dbReference>
<evidence type="ECO:0000313" key="2">
    <source>
        <dbReference type="Proteomes" id="UP000011135"/>
    </source>
</evidence>